<reference evidence="1" key="1">
    <citation type="submission" date="2012-04" db="EMBL/GenBank/DDBJ databases">
        <title>The Genome Sequence of Loa loa.</title>
        <authorList>
            <consortium name="The Broad Institute Genome Sequencing Platform"/>
            <consortium name="Broad Institute Genome Sequencing Center for Infectious Disease"/>
            <person name="Nutman T.B."/>
            <person name="Fink D.L."/>
            <person name="Russ C."/>
            <person name="Young S."/>
            <person name="Zeng Q."/>
            <person name="Gargeya S."/>
            <person name="Alvarado L."/>
            <person name="Berlin A."/>
            <person name="Chapman S.B."/>
            <person name="Chen Z."/>
            <person name="Freedman E."/>
            <person name="Gellesch M."/>
            <person name="Goldberg J."/>
            <person name="Griggs A."/>
            <person name="Gujja S."/>
            <person name="Heilman E.R."/>
            <person name="Heiman D."/>
            <person name="Howarth C."/>
            <person name="Mehta T."/>
            <person name="Neiman D."/>
            <person name="Pearson M."/>
            <person name="Roberts A."/>
            <person name="Saif S."/>
            <person name="Shea T."/>
            <person name="Shenoy N."/>
            <person name="Sisk P."/>
            <person name="Stolte C."/>
            <person name="Sykes S."/>
            <person name="White J."/>
            <person name="Yandava C."/>
            <person name="Haas B."/>
            <person name="Henn M.R."/>
            <person name="Nusbaum C."/>
            <person name="Birren B."/>
        </authorList>
    </citation>
    <scope>NUCLEOTIDE SEQUENCE [LARGE SCALE GENOMIC DNA]</scope>
</reference>
<dbReference type="RefSeq" id="XP_003139789.1">
    <property type="nucleotide sequence ID" value="XM_003139741.1"/>
</dbReference>
<evidence type="ECO:0000313" key="1">
    <source>
        <dbReference type="EMBL" id="EFO24280.1"/>
    </source>
</evidence>
<dbReference type="KEGG" id="loa:LOAG_04204"/>
<dbReference type="EMBL" id="JH712112">
    <property type="protein sequence ID" value="EFO24280.1"/>
    <property type="molecule type" value="Genomic_DNA"/>
</dbReference>
<name>A0A1S0U2M8_LOALO</name>
<dbReference type="GeneID" id="9941606"/>
<dbReference type="AlphaFoldDB" id="A0A1S0U2M8"/>
<dbReference type="CTD" id="9941606"/>
<gene>
    <name evidence="1" type="ORF">LOAG_04204</name>
</gene>
<accession>A0A1S0U2M8</accession>
<protein>
    <submittedName>
        <fullName evidence="1">Uncharacterized protein</fullName>
    </submittedName>
</protein>
<dbReference type="InParanoid" id="A0A1S0U2M8"/>
<sequence length="105" mass="11825">MKNKIRVTNEEDSNNNVEIIAVIITVTRYRLINRSYSATVEKVIGIAWACHSLCRIEFAGNPVTIHAYSIDYKSVDNGKQVCSKPEFINEDNISGKIHPDLTIIC</sequence>
<proteinExistence type="predicted"/>
<organism evidence="1">
    <name type="scientific">Loa loa</name>
    <name type="common">Eye worm</name>
    <name type="synonym">Filaria loa</name>
    <dbReference type="NCBI Taxonomy" id="7209"/>
    <lineage>
        <taxon>Eukaryota</taxon>
        <taxon>Metazoa</taxon>
        <taxon>Ecdysozoa</taxon>
        <taxon>Nematoda</taxon>
        <taxon>Chromadorea</taxon>
        <taxon>Rhabditida</taxon>
        <taxon>Spirurina</taxon>
        <taxon>Spiruromorpha</taxon>
        <taxon>Filarioidea</taxon>
        <taxon>Onchocercidae</taxon>
        <taxon>Loa</taxon>
    </lineage>
</organism>